<dbReference type="Pfam" id="PF11753">
    <property type="entry name" value="DUF3310"/>
    <property type="match status" value="1"/>
</dbReference>
<dbReference type="AlphaFoldDB" id="A0A1I0EAP6"/>
<dbReference type="Proteomes" id="UP000198618">
    <property type="component" value="Unassembled WGS sequence"/>
</dbReference>
<dbReference type="STRING" id="930131.SAMN05216389_11115"/>
<organism evidence="1 2">
    <name type="scientific">Oceanobacillus limi</name>
    <dbReference type="NCBI Taxonomy" id="930131"/>
    <lineage>
        <taxon>Bacteria</taxon>
        <taxon>Bacillati</taxon>
        <taxon>Bacillota</taxon>
        <taxon>Bacilli</taxon>
        <taxon>Bacillales</taxon>
        <taxon>Bacillaceae</taxon>
        <taxon>Oceanobacillus</taxon>
    </lineage>
</organism>
<dbReference type="OrthoDB" id="1684418at2"/>
<accession>A0A1I0EAP6</accession>
<proteinExistence type="predicted"/>
<dbReference type="InterPro" id="IPR021739">
    <property type="entry name" value="SaV-like"/>
</dbReference>
<reference evidence="1 2" key="1">
    <citation type="submission" date="2016-10" db="EMBL/GenBank/DDBJ databases">
        <authorList>
            <person name="de Groot N.N."/>
        </authorList>
    </citation>
    <scope>NUCLEOTIDE SEQUENCE [LARGE SCALE GENOMIC DNA]</scope>
    <source>
        <strain evidence="1 2">IBRC-M 10780</strain>
    </source>
</reference>
<sequence>MKIRITEGRGWYTDKVGEVFDVVGRWGSHKYIVNNNGDTENYFVSDGYCEIVDESNSEADAINSPQHYTNGRFETIEIIEEITKGYDNGYVSYCVGNALKYLARAPYKHGEPTEDLRKAAKYIEFAIEHLAKEGE</sequence>
<name>A0A1I0EAP6_9BACI</name>
<protein>
    <submittedName>
        <fullName evidence="1">Protein of unknwon function</fullName>
    </submittedName>
</protein>
<dbReference type="RefSeq" id="WP_090870303.1">
    <property type="nucleotide sequence ID" value="NZ_FOHE01000011.1"/>
</dbReference>
<evidence type="ECO:0000313" key="2">
    <source>
        <dbReference type="Proteomes" id="UP000198618"/>
    </source>
</evidence>
<keyword evidence="2" id="KW-1185">Reference proteome</keyword>
<evidence type="ECO:0000313" key="1">
    <source>
        <dbReference type="EMBL" id="SET42296.1"/>
    </source>
</evidence>
<dbReference type="EMBL" id="FOHE01000011">
    <property type="protein sequence ID" value="SET42296.1"/>
    <property type="molecule type" value="Genomic_DNA"/>
</dbReference>
<gene>
    <name evidence="1" type="ORF">SAMN05216389_11115</name>
</gene>